<dbReference type="PROSITE" id="PS51440">
    <property type="entry name" value="TIM_2"/>
    <property type="match status" value="1"/>
</dbReference>
<dbReference type="GO" id="GO:0006094">
    <property type="term" value="P:gluconeogenesis"/>
    <property type="evidence" value="ECO:0007669"/>
    <property type="project" value="UniProtKB-UniPathway"/>
</dbReference>
<dbReference type="STRING" id="1798373.A2154_04170"/>
<dbReference type="InterPro" id="IPR000652">
    <property type="entry name" value="Triosephosphate_isomerase"/>
</dbReference>
<dbReference type="UniPathway" id="UPA00138"/>
<comment type="caution">
    <text evidence="4">The sequence shown here is derived from an EMBL/GenBank/DDBJ whole genome shotgun (WGS) entry which is preliminary data.</text>
</comment>
<comment type="pathway">
    <text evidence="3">Carbohydrate degradation; glycolysis; D-glyceraldehyde 3-phosphate from glycerone phosphate: step 1/1.</text>
</comment>
<dbReference type="InterPro" id="IPR020861">
    <property type="entry name" value="Triosephosphate_isomerase_AS"/>
</dbReference>
<evidence type="ECO:0000256" key="3">
    <source>
        <dbReference type="RuleBase" id="RU363013"/>
    </source>
</evidence>
<keyword evidence="3" id="KW-0312">Gluconeogenesis</keyword>
<dbReference type="InterPro" id="IPR035990">
    <property type="entry name" value="TIM_sf"/>
</dbReference>
<comment type="subcellular location">
    <subcellularLocation>
        <location evidence="3">Cytoplasm</location>
    </subcellularLocation>
</comment>
<protein>
    <recommendedName>
        <fullName evidence="3">Triosephosphate isomerase</fullName>
        <ecNumber evidence="3">5.3.1.1</ecNumber>
    </recommendedName>
</protein>
<gene>
    <name evidence="4" type="ORF">A2154_04170</name>
</gene>
<keyword evidence="3" id="KW-0324">Glycolysis</keyword>
<comment type="subunit">
    <text evidence="3">Homodimer.</text>
</comment>
<dbReference type="GO" id="GO:0006096">
    <property type="term" value="P:glycolytic process"/>
    <property type="evidence" value="ECO:0007669"/>
    <property type="project" value="UniProtKB-UniPathway"/>
</dbReference>
<dbReference type="Proteomes" id="UP000176854">
    <property type="component" value="Unassembled WGS sequence"/>
</dbReference>
<dbReference type="GO" id="GO:0004807">
    <property type="term" value="F:triose-phosphate isomerase activity"/>
    <property type="evidence" value="ECO:0007669"/>
    <property type="project" value="UniProtKB-EC"/>
</dbReference>
<keyword evidence="3" id="KW-0963">Cytoplasm</keyword>
<dbReference type="PROSITE" id="PS00171">
    <property type="entry name" value="TIM_1"/>
    <property type="match status" value="1"/>
</dbReference>
<dbReference type="GO" id="GO:0046166">
    <property type="term" value="P:glyceraldehyde-3-phosphate biosynthetic process"/>
    <property type="evidence" value="ECO:0007669"/>
    <property type="project" value="TreeGrafter"/>
</dbReference>
<reference evidence="4 5" key="1">
    <citation type="journal article" date="2016" name="Nat. Commun.">
        <title>Thousands of microbial genomes shed light on interconnected biogeochemical processes in an aquifer system.</title>
        <authorList>
            <person name="Anantharaman K."/>
            <person name="Brown C.T."/>
            <person name="Hug L.A."/>
            <person name="Sharon I."/>
            <person name="Castelle C.J."/>
            <person name="Probst A.J."/>
            <person name="Thomas B.C."/>
            <person name="Singh A."/>
            <person name="Wilkins M.J."/>
            <person name="Karaoz U."/>
            <person name="Brodie E.L."/>
            <person name="Williams K.H."/>
            <person name="Hubbard S.S."/>
            <person name="Banfield J.F."/>
        </authorList>
    </citation>
    <scope>NUCLEOTIDE SEQUENCE [LARGE SCALE GENOMIC DNA]</scope>
</reference>
<evidence type="ECO:0000313" key="5">
    <source>
        <dbReference type="Proteomes" id="UP000176854"/>
    </source>
</evidence>
<dbReference type="EC" id="5.3.1.1" evidence="3"/>
<dbReference type="EMBL" id="MFJC01000030">
    <property type="protein sequence ID" value="OGG09010.1"/>
    <property type="molecule type" value="Genomic_DNA"/>
</dbReference>
<evidence type="ECO:0000256" key="1">
    <source>
        <dbReference type="ARBA" id="ARBA00007422"/>
    </source>
</evidence>
<dbReference type="PANTHER" id="PTHR21139">
    <property type="entry name" value="TRIOSEPHOSPHATE ISOMERASE"/>
    <property type="match status" value="1"/>
</dbReference>
<dbReference type="SUPFAM" id="SSF51351">
    <property type="entry name" value="Triosephosphate isomerase (TIM)"/>
    <property type="match status" value="1"/>
</dbReference>
<comment type="similarity">
    <text evidence="1 3">Belongs to the triosephosphate isomerase family.</text>
</comment>
<evidence type="ECO:0000256" key="2">
    <source>
        <dbReference type="ARBA" id="ARBA00023235"/>
    </source>
</evidence>
<accession>A0A1F5Z993</accession>
<organism evidence="4 5">
    <name type="scientific">Candidatus Gottesmanbacteria bacterium RBG_16_43_7</name>
    <dbReference type="NCBI Taxonomy" id="1798373"/>
    <lineage>
        <taxon>Bacteria</taxon>
        <taxon>Candidatus Gottesmaniibacteriota</taxon>
    </lineage>
</organism>
<comment type="pathway">
    <text evidence="3">Carbohydrate biosynthesis; gluconeogenesis.</text>
</comment>
<dbReference type="GO" id="GO:0019563">
    <property type="term" value="P:glycerol catabolic process"/>
    <property type="evidence" value="ECO:0007669"/>
    <property type="project" value="TreeGrafter"/>
</dbReference>
<dbReference type="GO" id="GO:0005829">
    <property type="term" value="C:cytosol"/>
    <property type="evidence" value="ECO:0007669"/>
    <property type="project" value="TreeGrafter"/>
</dbReference>
<dbReference type="PANTHER" id="PTHR21139:SF42">
    <property type="entry name" value="TRIOSEPHOSPHATE ISOMERASE"/>
    <property type="match status" value="1"/>
</dbReference>
<dbReference type="InterPro" id="IPR013785">
    <property type="entry name" value="Aldolase_TIM"/>
</dbReference>
<keyword evidence="2 3" id="KW-0413">Isomerase</keyword>
<sequence length="226" mass="24730">MKQIIIVANWKSHKTVSESVSWLDDFYSLYQKSPYPSSNITVILAVPYTDLYPLREKLRQNSMPLVIAAQDLSPFSEGAYTGQITARMIKETADWVIIGHSERRQYFHETDTGLYEKVMEARKTGLKIIYCVSGSLMPVPAVADVVAYEPVWAIGTGKTDTPANARQVVAEIKNKSGARSVIYGGSVNPTNVSDFINVDIIDGVLVGGASLDPVSYHTLIGNSAGI</sequence>
<dbReference type="Pfam" id="PF00121">
    <property type="entry name" value="TIM"/>
    <property type="match status" value="2"/>
</dbReference>
<dbReference type="Gene3D" id="3.20.20.70">
    <property type="entry name" value="Aldolase class I"/>
    <property type="match status" value="2"/>
</dbReference>
<evidence type="ECO:0000313" key="4">
    <source>
        <dbReference type="EMBL" id="OGG09010.1"/>
    </source>
</evidence>
<dbReference type="UniPathway" id="UPA00109">
    <property type="reaction ID" value="UER00189"/>
</dbReference>
<dbReference type="AlphaFoldDB" id="A0A1F5Z993"/>
<comment type="catalytic activity">
    <reaction evidence="3">
        <text>D-glyceraldehyde 3-phosphate = dihydroxyacetone phosphate</text>
        <dbReference type="Rhea" id="RHEA:18585"/>
        <dbReference type="ChEBI" id="CHEBI:57642"/>
        <dbReference type="ChEBI" id="CHEBI:59776"/>
        <dbReference type="EC" id="5.3.1.1"/>
    </reaction>
</comment>
<proteinExistence type="inferred from homology"/>
<name>A0A1F5Z993_9BACT</name>
<dbReference type="CDD" id="cd00311">
    <property type="entry name" value="TIM"/>
    <property type="match status" value="1"/>
</dbReference>